<dbReference type="Pfam" id="PF08297">
    <property type="entry name" value="U3_snoRNA_assoc"/>
    <property type="match status" value="1"/>
</dbReference>
<dbReference type="EMBL" id="CP014503">
    <property type="protein sequence ID" value="ANB14834.1"/>
    <property type="molecule type" value="Genomic_DNA"/>
</dbReference>
<dbReference type="RefSeq" id="XP_018737311.1">
    <property type="nucleotide sequence ID" value="XM_018879390.1"/>
</dbReference>
<reference evidence="2 3" key="1">
    <citation type="submission" date="2016-02" db="EMBL/GenBank/DDBJ databases">
        <title>Complete genome sequence and transcriptome regulation of the pentose utilising yeast Sugiyamaella lignohabitans.</title>
        <authorList>
            <person name="Bellasio M."/>
            <person name="Peymann A."/>
            <person name="Valli M."/>
            <person name="Sipitzky M."/>
            <person name="Graf A."/>
            <person name="Sauer M."/>
            <person name="Marx H."/>
            <person name="Mattanovich D."/>
        </authorList>
    </citation>
    <scope>NUCLEOTIDE SEQUENCE [LARGE SCALE GENOMIC DNA]</scope>
    <source>
        <strain evidence="2 3">CBS 10342</strain>
    </source>
</reference>
<proteinExistence type="predicted"/>
<feature type="compositionally biased region" description="Basic and acidic residues" evidence="1">
    <location>
        <begin position="96"/>
        <end position="129"/>
    </location>
</feature>
<feature type="region of interest" description="Disordered" evidence="1">
    <location>
        <begin position="209"/>
        <end position="229"/>
    </location>
</feature>
<keyword evidence="3" id="KW-1185">Reference proteome</keyword>
<dbReference type="GO" id="GO:0030515">
    <property type="term" value="F:snoRNA binding"/>
    <property type="evidence" value="ECO:0007669"/>
    <property type="project" value="InterPro"/>
</dbReference>
<dbReference type="KEGG" id="slb:AWJ20_2447"/>
<evidence type="ECO:0000256" key="1">
    <source>
        <dbReference type="SAM" id="MobiDB-lite"/>
    </source>
</evidence>
<organism evidence="2 3">
    <name type="scientific">Sugiyamaella lignohabitans</name>
    <dbReference type="NCBI Taxonomy" id="796027"/>
    <lineage>
        <taxon>Eukaryota</taxon>
        <taxon>Fungi</taxon>
        <taxon>Dikarya</taxon>
        <taxon>Ascomycota</taxon>
        <taxon>Saccharomycotina</taxon>
        <taxon>Dipodascomycetes</taxon>
        <taxon>Dipodascales</taxon>
        <taxon>Trichomonascaceae</taxon>
        <taxon>Sugiyamaella</taxon>
    </lineage>
</organism>
<dbReference type="GeneID" id="30034359"/>
<sequence>MAVLRQPPRTPVRRVASGASATNGLGTPSAKHRTFNDDDDFELGASKTNENEEDLEQPDDGTSNDKNNSEAEEDSDSDEAPEEESNSSAAQQLRQRTIERERLQAEEVAREKARRRERDLWLKQQKEKALSSLLPDSVFEELEEEQAKKETSSSSNTITSNNSILNPKKPQHIKLDGSVAKKTPKKTLYKKGPVLVKVLGQAKKLAPQRENVVSQTRDSFLNRKSIHRR</sequence>
<evidence type="ECO:0000313" key="3">
    <source>
        <dbReference type="Proteomes" id="UP000189580"/>
    </source>
</evidence>
<gene>
    <name evidence="2" type="ORF">AWJ20_2447</name>
</gene>
<evidence type="ECO:0000313" key="2">
    <source>
        <dbReference type="EMBL" id="ANB14834.1"/>
    </source>
</evidence>
<dbReference type="GO" id="GO:0006364">
    <property type="term" value="P:rRNA processing"/>
    <property type="evidence" value="ECO:0007669"/>
    <property type="project" value="InterPro"/>
</dbReference>
<dbReference type="InterPro" id="IPR013268">
    <property type="entry name" value="UTP16"/>
</dbReference>
<dbReference type="AlphaFoldDB" id="A0A167F4Y6"/>
<feature type="compositionally biased region" description="Low complexity" evidence="1">
    <location>
        <begin position="152"/>
        <end position="164"/>
    </location>
</feature>
<feature type="region of interest" description="Disordered" evidence="1">
    <location>
        <begin position="1"/>
        <end position="172"/>
    </location>
</feature>
<feature type="compositionally biased region" description="Acidic residues" evidence="1">
    <location>
        <begin position="70"/>
        <end position="85"/>
    </location>
</feature>
<protein>
    <submittedName>
        <fullName evidence="2">Uncharacterized protein</fullName>
    </submittedName>
</protein>
<dbReference type="Proteomes" id="UP000189580">
    <property type="component" value="Chromosome b"/>
</dbReference>
<accession>A0A167F4Y6</accession>
<name>A0A167F4Y6_9ASCO</name>